<protein>
    <submittedName>
        <fullName evidence="1">Uncharacterized protein</fullName>
    </submittedName>
</protein>
<name>A0A915YZH2_9GLOM</name>
<evidence type="ECO:0000313" key="1">
    <source>
        <dbReference type="EMBL" id="CAB5356410.1"/>
    </source>
</evidence>
<proteinExistence type="predicted"/>
<accession>A0A915YZH2</accession>
<gene>
    <name evidence="1" type="ORF">CHRIB12_LOCUS6334</name>
</gene>
<organism evidence="1 2">
    <name type="scientific">Rhizophagus irregularis</name>
    <dbReference type="NCBI Taxonomy" id="588596"/>
    <lineage>
        <taxon>Eukaryota</taxon>
        <taxon>Fungi</taxon>
        <taxon>Fungi incertae sedis</taxon>
        <taxon>Mucoromycota</taxon>
        <taxon>Glomeromycotina</taxon>
        <taxon>Glomeromycetes</taxon>
        <taxon>Glomerales</taxon>
        <taxon>Glomeraceae</taxon>
        <taxon>Rhizophagus</taxon>
    </lineage>
</organism>
<reference evidence="1" key="1">
    <citation type="submission" date="2020-05" db="EMBL/GenBank/DDBJ databases">
        <authorList>
            <person name="Rincon C."/>
            <person name="Sanders R I."/>
            <person name="Robbins C."/>
            <person name="Chaturvedi A."/>
        </authorList>
    </citation>
    <scope>NUCLEOTIDE SEQUENCE</scope>
    <source>
        <strain evidence="1">CHB12</strain>
    </source>
</reference>
<dbReference type="Proteomes" id="UP000684084">
    <property type="component" value="Unassembled WGS sequence"/>
</dbReference>
<evidence type="ECO:0000313" key="2">
    <source>
        <dbReference type="Proteomes" id="UP000684084"/>
    </source>
</evidence>
<comment type="caution">
    <text evidence="1">The sequence shown here is derived from an EMBL/GenBank/DDBJ whole genome shotgun (WGS) entry which is preliminary data.</text>
</comment>
<dbReference type="EMBL" id="CAGKOT010000010">
    <property type="protein sequence ID" value="CAB5356410.1"/>
    <property type="molecule type" value="Genomic_DNA"/>
</dbReference>
<dbReference type="AlphaFoldDB" id="A0A915YZH2"/>
<sequence length="77" mass="8918">MTNNCQTTIMALGIIISHKVSTAHVTVRYEKFLEDNIRQRSSLYKPKVLKSGKDIINLRVLRKETTLSIQLRFLNDD</sequence>